<dbReference type="AlphaFoldDB" id="A0A226WRM9"/>
<proteinExistence type="predicted"/>
<reference evidence="2" key="1">
    <citation type="submission" date="2017-01" db="EMBL/GenBank/DDBJ databases">
        <title>Genome Analysis of Deinococcus marmoris KOPRI26562.</title>
        <authorList>
            <person name="Kim J.H."/>
            <person name="Oh H.-M."/>
        </authorList>
    </citation>
    <scope>NUCLEOTIDE SEQUENCE [LARGE SCALE GENOMIC DNA]</scope>
    <source>
        <strain evidence="2">PAMC 26633</strain>
    </source>
</reference>
<evidence type="ECO:0000313" key="2">
    <source>
        <dbReference type="Proteomes" id="UP000214720"/>
    </source>
</evidence>
<gene>
    <name evidence="1" type="ORF">BSU04_34980</name>
</gene>
<protein>
    <submittedName>
        <fullName evidence="1">Uncharacterized protein</fullName>
    </submittedName>
</protein>
<sequence>MLFEASVAASSTYQPRETYALPWGTAVVLSVRKNPFLYGTRGHVRLRT</sequence>
<evidence type="ECO:0000313" key="1">
    <source>
        <dbReference type="EMBL" id="OXC73834.1"/>
    </source>
</evidence>
<comment type="caution">
    <text evidence="1">The sequence shown here is derived from an EMBL/GenBank/DDBJ whole genome shotgun (WGS) entry which is preliminary data.</text>
</comment>
<dbReference type="Proteomes" id="UP000214720">
    <property type="component" value="Unassembled WGS sequence"/>
</dbReference>
<accession>A0A226WRM9</accession>
<name>A0A226WRM9_CABSO</name>
<organism evidence="1 2">
    <name type="scientific">Caballeronia sordidicola</name>
    <name type="common">Burkholderia sordidicola</name>
    <dbReference type="NCBI Taxonomy" id="196367"/>
    <lineage>
        <taxon>Bacteria</taxon>
        <taxon>Pseudomonadati</taxon>
        <taxon>Pseudomonadota</taxon>
        <taxon>Betaproteobacteria</taxon>
        <taxon>Burkholderiales</taxon>
        <taxon>Burkholderiaceae</taxon>
        <taxon>Caballeronia</taxon>
    </lineage>
</organism>
<dbReference type="EMBL" id="MTHB01000236">
    <property type="protein sequence ID" value="OXC73834.1"/>
    <property type="molecule type" value="Genomic_DNA"/>
</dbReference>